<name>A0A2W4W4M2_9CYAN</name>
<reference evidence="2" key="1">
    <citation type="submission" date="2018-04" db="EMBL/GenBank/DDBJ databases">
        <authorList>
            <person name="Cornet L."/>
        </authorList>
    </citation>
    <scope>NUCLEOTIDE SEQUENCE [LARGE SCALE GENOMIC DNA]</scope>
</reference>
<keyword evidence="1" id="KW-0436">Ligase</keyword>
<dbReference type="InterPro" id="IPR022025">
    <property type="entry name" value="Amidoligase_2"/>
</dbReference>
<organism evidence="1 2">
    <name type="scientific">Shackletoniella antarctica</name>
    <dbReference type="NCBI Taxonomy" id="268115"/>
    <lineage>
        <taxon>Bacteria</taxon>
        <taxon>Bacillati</taxon>
        <taxon>Cyanobacteriota</taxon>
        <taxon>Cyanophyceae</taxon>
        <taxon>Oculatellales</taxon>
        <taxon>Oculatellaceae</taxon>
        <taxon>Shackletoniella</taxon>
    </lineage>
</organism>
<proteinExistence type="predicted"/>
<dbReference type="Proteomes" id="UP000249081">
    <property type="component" value="Unassembled WGS sequence"/>
</dbReference>
<dbReference type="AlphaFoldDB" id="A0A2W4W4M2"/>
<gene>
    <name evidence="1" type="ORF">DCF17_13415</name>
</gene>
<sequence length="383" mass="42163">MTLPGNTPKGSTLWGKIGLEIELMAPRGASRQVLAEAIAARHGGTCHRIFYPQSEPSQIAGTPVLENLTLGFEVRDAQHQAIAWCVDDLTLQADCDRTQPSQPGWYRIVGDDIRLMQIVSHLSDANLPLAEVLQPVAETLGLALHRGPDGMVKLAGEVGPPIAIAAQLPGERERPCELITPPLTPAQLPQLEGYLQVARELGFYAPVEGATHLHFDAAPLCSAPVMRNLVNLFWAYGPTLKWLVGSNPSCQRLGLWPPELLPLVNDPAWIALPWDQAREPLKTIPLTKYCDFNLKNIVYAPRHKHTFEIRILPVYLELPPLLGAINLMADLVNRAVNPAMVKPHDPWPARKEGVNALRQELPSSQVLRSTWQTHAAKGSPQPY</sequence>
<dbReference type="GO" id="GO:0016874">
    <property type="term" value="F:ligase activity"/>
    <property type="evidence" value="ECO:0007669"/>
    <property type="project" value="UniProtKB-KW"/>
</dbReference>
<protein>
    <submittedName>
        <fullName evidence="1">Amidoligase enzyme</fullName>
    </submittedName>
</protein>
<accession>A0A2W4W4M2</accession>
<dbReference type="Pfam" id="PF12224">
    <property type="entry name" value="Amidoligase_2"/>
    <property type="match status" value="1"/>
</dbReference>
<reference evidence="1 2" key="2">
    <citation type="submission" date="2018-06" db="EMBL/GenBank/DDBJ databases">
        <title>Metagenomic assembly of (sub)arctic Cyanobacteria and their associated microbiome from non-axenic cultures.</title>
        <authorList>
            <person name="Baurain D."/>
        </authorList>
    </citation>
    <scope>NUCLEOTIDE SEQUENCE [LARGE SCALE GENOMIC DNA]</scope>
    <source>
        <strain evidence="1">ULC041bin1</strain>
    </source>
</reference>
<dbReference type="EMBL" id="QBMN01000090">
    <property type="protein sequence ID" value="PZO39300.1"/>
    <property type="molecule type" value="Genomic_DNA"/>
</dbReference>
<comment type="caution">
    <text evidence="1">The sequence shown here is derived from an EMBL/GenBank/DDBJ whole genome shotgun (WGS) entry which is preliminary data.</text>
</comment>
<evidence type="ECO:0000313" key="2">
    <source>
        <dbReference type="Proteomes" id="UP000249081"/>
    </source>
</evidence>
<evidence type="ECO:0000313" key="1">
    <source>
        <dbReference type="EMBL" id="PZO39300.1"/>
    </source>
</evidence>